<proteinExistence type="predicted"/>
<dbReference type="AlphaFoldDB" id="A0A3E2BLB2"/>
<accession>A0A3E2BLB2</accession>
<name>A0A3E2BLB2_9BACT</name>
<sequence>MNCTFKKIEGRRSHHKIKDRRPGASDLSEGSSPLFQALAKK</sequence>
<gene>
    <name evidence="2" type="ORF">OP8BY_0342</name>
</gene>
<feature type="compositionally biased region" description="Basic and acidic residues" evidence="1">
    <location>
        <begin position="1"/>
        <end position="11"/>
    </location>
</feature>
<evidence type="ECO:0000256" key="1">
    <source>
        <dbReference type="SAM" id="MobiDB-lite"/>
    </source>
</evidence>
<comment type="caution">
    <text evidence="2">The sequence shown here is derived from an EMBL/GenBank/DDBJ whole genome shotgun (WGS) entry which is preliminary data.</text>
</comment>
<evidence type="ECO:0000313" key="3">
    <source>
        <dbReference type="Proteomes" id="UP000257323"/>
    </source>
</evidence>
<protein>
    <submittedName>
        <fullName evidence="2">Uncharacterized protein</fullName>
    </submittedName>
</protein>
<organism evidence="2 3">
    <name type="scientific">Candidatus Saccharicenans subterraneus</name>
    <dbReference type="NCBI Taxonomy" id="2508984"/>
    <lineage>
        <taxon>Bacteria</taxon>
        <taxon>Candidatus Aminicenantota</taxon>
        <taxon>Candidatus Aminicenantia</taxon>
        <taxon>Candidatus Aminicenantales</taxon>
        <taxon>Candidatus Saccharicenantaceae</taxon>
        <taxon>Candidatus Saccharicenans</taxon>
    </lineage>
</organism>
<feature type="region of interest" description="Disordered" evidence="1">
    <location>
        <begin position="1"/>
        <end position="41"/>
    </location>
</feature>
<dbReference type="Proteomes" id="UP000257323">
    <property type="component" value="Unassembled WGS sequence"/>
</dbReference>
<evidence type="ECO:0000313" key="2">
    <source>
        <dbReference type="EMBL" id="RFT15452.1"/>
    </source>
</evidence>
<dbReference type="EMBL" id="QUAH01000009">
    <property type="protein sequence ID" value="RFT15452.1"/>
    <property type="molecule type" value="Genomic_DNA"/>
</dbReference>
<reference evidence="2 3" key="1">
    <citation type="submission" date="2018-08" db="EMBL/GenBank/DDBJ databases">
        <title>Genome analysis of the thermophilic bacterium of the candidate phylum Aminicenantes from deep subsurface aquifer revealed its physiology and ecological role.</title>
        <authorList>
            <person name="Kadnikov V.V."/>
            <person name="Mardanov A.V."/>
            <person name="Beletsky A.V."/>
            <person name="Karnachuk O.V."/>
            <person name="Ravin N.V."/>
        </authorList>
    </citation>
    <scope>NUCLEOTIDE SEQUENCE [LARGE SCALE GENOMIC DNA]</scope>
    <source>
        <strain evidence="2">BY38</strain>
    </source>
</reference>